<proteinExistence type="predicted"/>
<evidence type="ECO:0000313" key="4">
    <source>
        <dbReference type="Proteomes" id="UP000003052"/>
    </source>
</evidence>
<dbReference type="AlphaFoldDB" id="E7RKV4"/>
<dbReference type="PANTHER" id="PTHR42942">
    <property type="entry name" value="6-O-METHYLGUANINE DNA METHYLTRANSFERASE"/>
    <property type="match status" value="1"/>
</dbReference>
<dbReference type="Proteomes" id="UP000003052">
    <property type="component" value="Unassembled WGS sequence"/>
</dbReference>
<gene>
    <name evidence="3" type="ORF">GPDM_15554</name>
</gene>
<evidence type="ECO:0000256" key="1">
    <source>
        <dbReference type="ARBA" id="ARBA00022763"/>
    </source>
</evidence>
<dbReference type="InterPro" id="IPR014048">
    <property type="entry name" value="MethylDNA_cys_MeTrfase_DNA-bd"/>
</dbReference>
<keyword evidence="1" id="KW-0227">DNA damage</keyword>
<dbReference type="InterPro" id="IPR036388">
    <property type="entry name" value="WH-like_DNA-bd_sf"/>
</dbReference>
<protein>
    <recommendedName>
        <fullName evidence="2">Methylated-DNA-[protein]-cysteine S-methyltransferase DNA binding domain-containing protein</fullName>
    </recommendedName>
</protein>
<evidence type="ECO:0000313" key="3">
    <source>
        <dbReference type="EMBL" id="EGA88348.1"/>
    </source>
</evidence>
<dbReference type="InterPro" id="IPR036217">
    <property type="entry name" value="MethylDNA_cys_MeTrfase_DNAb"/>
</dbReference>
<feature type="domain" description="Methylated-DNA-[protein]-cysteine S-methyltransferase DNA binding" evidence="2">
    <location>
        <begin position="8"/>
        <end position="88"/>
    </location>
</feature>
<reference evidence="3 4" key="1">
    <citation type="journal article" date="2011" name="J. Bacteriol.">
        <title>The Draft Genome of Planococcus donghaensis MPA1U2 Reveals Nonsporulation Pathways Controlled by a Conserved Spo0A Regulon.</title>
        <authorList>
            <person name="Pearson M.D."/>
            <person name="Noller H.F."/>
        </authorList>
    </citation>
    <scope>NUCLEOTIDE SEQUENCE [LARGE SCALE GENOMIC DNA]</scope>
    <source>
        <strain evidence="3 4">MPA1U2</strain>
    </source>
</reference>
<dbReference type="Gene3D" id="1.10.10.10">
    <property type="entry name" value="Winged helix-like DNA-binding domain superfamily/Winged helix DNA-binding domain"/>
    <property type="match status" value="1"/>
</dbReference>
<organism evidence="3 4">
    <name type="scientific">Planococcus donghaensis MPA1U2</name>
    <dbReference type="NCBI Taxonomy" id="933115"/>
    <lineage>
        <taxon>Bacteria</taxon>
        <taxon>Bacillati</taxon>
        <taxon>Bacillota</taxon>
        <taxon>Bacilli</taxon>
        <taxon>Bacillales</taxon>
        <taxon>Caryophanaceae</taxon>
        <taxon>Planococcus</taxon>
    </lineage>
</organism>
<evidence type="ECO:0000259" key="2">
    <source>
        <dbReference type="Pfam" id="PF01035"/>
    </source>
</evidence>
<dbReference type="PANTHER" id="PTHR42942:SF1">
    <property type="entry name" value="ALKYLTRANSFERASE-LIKE PROTEIN 1"/>
    <property type="match status" value="1"/>
</dbReference>
<dbReference type="InterPro" id="IPR052520">
    <property type="entry name" value="ATL_DNA_repair"/>
</dbReference>
<dbReference type="SUPFAM" id="SSF46767">
    <property type="entry name" value="Methylated DNA-protein cysteine methyltransferase, C-terminal domain"/>
    <property type="match status" value="1"/>
</dbReference>
<dbReference type="GO" id="GO:0006281">
    <property type="term" value="P:DNA repair"/>
    <property type="evidence" value="ECO:0007669"/>
    <property type="project" value="InterPro"/>
</dbReference>
<dbReference type="eggNOG" id="COG3695">
    <property type="taxonomic scope" value="Bacteria"/>
</dbReference>
<dbReference type="EMBL" id="AEPB01000058">
    <property type="protein sequence ID" value="EGA88348.1"/>
    <property type="molecule type" value="Genomic_DNA"/>
</dbReference>
<comment type="caution">
    <text evidence="3">The sequence shown here is derived from an EMBL/GenBank/DDBJ whole genome shotgun (WGS) entry which is preliminary data.</text>
</comment>
<dbReference type="GO" id="GO:0003824">
    <property type="term" value="F:catalytic activity"/>
    <property type="evidence" value="ECO:0007669"/>
    <property type="project" value="InterPro"/>
</dbReference>
<dbReference type="CDD" id="cd06445">
    <property type="entry name" value="ATase"/>
    <property type="match status" value="1"/>
</dbReference>
<dbReference type="Pfam" id="PF01035">
    <property type="entry name" value="DNA_binding_1"/>
    <property type="match status" value="1"/>
</dbReference>
<name>E7RKV4_9BACL</name>
<sequence length="117" mass="13447">MDEEMQTFTEKALNIIKQIPAGKIMTYGQVAAAAGSPRAARQVTRILHSMSNKHHLPWHRIVNRQGEIALNDEEARFFQRKSLQEEGVEVDFNDRIDLARFRFDPLQKTVDGSQCDH</sequence>
<accession>E7RKV4</accession>